<reference evidence="10" key="2">
    <citation type="submission" date="2021-04" db="EMBL/GenBank/DDBJ databases">
        <authorList>
            <person name="Gilroy R."/>
        </authorList>
    </citation>
    <scope>NUCLEOTIDE SEQUENCE</scope>
    <source>
        <strain evidence="10">ChiBcolR8-3208</strain>
    </source>
</reference>
<dbReference type="PANTHER" id="PTHR30287">
    <property type="entry name" value="MEMBRANE COMPONENT OF PREDICTED ABC SUPERFAMILY METABOLITE UPTAKE TRANSPORTER"/>
    <property type="match status" value="1"/>
</dbReference>
<feature type="transmembrane region" description="Helical" evidence="7">
    <location>
        <begin position="742"/>
        <end position="763"/>
    </location>
</feature>
<evidence type="ECO:0000313" key="11">
    <source>
        <dbReference type="Proteomes" id="UP000824214"/>
    </source>
</evidence>
<feature type="domain" description="MacB-like periplasmic core" evidence="9">
    <location>
        <begin position="819"/>
        <end position="992"/>
    </location>
</feature>
<feature type="transmembrane region" description="Helical" evidence="7">
    <location>
        <begin position="20"/>
        <end position="41"/>
    </location>
</feature>
<feature type="transmembrane region" description="Helical" evidence="7">
    <location>
        <begin position="1103"/>
        <end position="1124"/>
    </location>
</feature>
<feature type="coiled-coil region" evidence="6">
    <location>
        <begin position="381"/>
        <end position="408"/>
    </location>
</feature>
<feature type="transmembrane region" description="Helical" evidence="7">
    <location>
        <begin position="1047"/>
        <end position="1069"/>
    </location>
</feature>
<dbReference type="AlphaFoldDB" id="A0A9D2M164"/>
<evidence type="ECO:0000313" key="10">
    <source>
        <dbReference type="EMBL" id="HJB38669.1"/>
    </source>
</evidence>
<keyword evidence="6" id="KW-0175">Coiled coil</keyword>
<evidence type="ECO:0000256" key="2">
    <source>
        <dbReference type="ARBA" id="ARBA00022475"/>
    </source>
</evidence>
<dbReference type="PANTHER" id="PTHR30287:SF1">
    <property type="entry name" value="INNER MEMBRANE PROTEIN"/>
    <property type="match status" value="1"/>
</dbReference>
<evidence type="ECO:0000259" key="9">
    <source>
        <dbReference type="Pfam" id="PF12704"/>
    </source>
</evidence>
<feature type="transmembrane region" description="Helical" evidence="7">
    <location>
        <begin position="643"/>
        <end position="664"/>
    </location>
</feature>
<feature type="coiled-coil region" evidence="6">
    <location>
        <begin position="261"/>
        <end position="320"/>
    </location>
</feature>
<evidence type="ECO:0000256" key="7">
    <source>
        <dbReference type="SAM" id="Phobius"/>
    </source>
</evidence>
<feature type="transmembrane region" description="Helical" evidence="7">
    <location>
        <begin position="1144"/>
        <end position="1162"/>
    </location>
</feature>
<accession>A0A9D2M164</accession>
<keyword evidence="2" id="KW-1003">Cell membrane</keyword>
<dbReference type="InterPro" id="IPR038766">
    <property type="entry name" value="Membrane_comp_ABC_pdt"/>
</dbReference>
<keyword evidence="4 7" id="KW-1133">Transmembrane helix</keyword>
<feature type="domain" description="ABC3 transporter permease C-terminal" evidence="8">
    <location>
        <begin position="1053"/>
        <end position="1164"/>
    </location>
</feature>
<dbReference type="InterPro" id="IPR003838">
    <property type="entry name" value="ABC3_permease_C"/>
</dbReference>
<gene>
    <name evidence="10" type="ORF">H9942_11495</name>
</gene>
<dbReference type="Pfam" id="PF02687">
    <property type="entry name" value="FtsX"/>
    <property type="match status" value="2"/>
</dbReference>
<evidence type="ECO:0000256" key="4">
    <source>
        <dbReference type="ARBA" id="ARBA00022989"/>
    </source>
</evidence>
<keyword evidence="3 7" id="KW-0812">Transmembrane</keyword>
<evidence type="ECO:0000256" key="6">
    <source>
        <dbReference type="SAM" id="Coils"/>
    </source>
</evidence>
<evidence type="ECO:0000256" key="3">
    <source>
        <dbReference type="ARBA" id="ARBA00022692"/>
    </source>
</evidence>
<sequence length="1179" mass="129073">MSAVNKTYGKSIFRTIKSSLSRFLAILAIVALGVGFLAGLLSSPGDMRVSADHYYDESRMYDARVLSTLGLTDDDLEAVKAVDGVEAVMPVYDTDLVLVSEGEDASSYTTRMHSLPQDTSAESENYLNQLTLVEGRMPEKSGEIVVVLTKSFTGGESWIGQTLRQDPDGEAVDDLPEEFTVVGTVKSAMYLSMENESTTAGSGSLGLLAYTVPESFTLDYYTGFYLAVADTVELDSFSQAYDDVVAAVTDALEPLGEERSQIRYEQLIDDAQSELDDARAEYEGEKADAEAELADAKQKLEDGEAELADSQQQLNDAKAEIDSGWAELNQQKASFNSQTASAQAQIDSGYAQVQSGQTQLDSGLAQLNTAQQQLDQGYSQLSQTEQTLNDTKAQLDASKAQLDATKSQLDSLTQGKEALFQAAAAAGLPVSDTSDAGALALIAQLEAASPELGQQFAALQEGLNALAAQGTDTTAALAAWEEGNAQYEAGLAQYQEGLSQYQAAKAQLDASQAELDTQRQTLESQQATLNSTKAQLDQSAAQLRQGIQTAQAEFASAEAKLNDAQAQYDDGLSQLEAAAQEIQEGWDDYNQGYEEAQQQFADAEEELADAEGKIREIEEGQWYIYTRADNTSFSSYDSNADKIAAIATVFPLFFFLVAALVALTTMTRMVEEERQQVGTLKALGYSTAKIAWKYLLYAAMASIAGSVIGLAVGTRLFPYIIINAYNIMYDVPEILTPFHVPYALVSSVSMIACTLLVTLFACWSELREVPATLMLPKAPKAGKRIFLEYITPLWSRLKFTSKVTARNLFRYKKRFFMTVVGIAGCTALLVTGFGVRDSVSDIVGLQYGELNQYQLTLGLRDPSALEGRDLQAVLEDSSRIESSLAVMQQEMDIVPDEGKPADSLVVFVPQDVDALGQYFQFRHRTNSQEVTFDQDAVVVTEKICERQGWKVGDTITLQDDDGNQAQLTITDICENYIYHYVYISPKTYEEAFGKEMEANSLLCKLPEDLTAQEEERLGMDLLQCRDVVSAQFTDTLSESFHNSITSINSIIVVLIVSAGLLAFVVLYNLTNINITEREKELATIKVLGFYDGEVSAYIYRETVLLTLIGTALGLLLGMGLHQFVIRTAEVDMVMFGRAVYWPSYVYSAVLTILFGMLVNLVMHHKLKKISMVESMKAPE</sequence>
<protein>
    <submittedName>
        <fullName evidence="10">ABC transporter permease</fullName>
    </submittedName>
</protein>
<feature type="coiled-coil region" evidence="6">
    <location>
        <begin position="501"/>
        <end position="620"/>
    </location>
</feature>
<feature type="domain" description="MacB-like periplasmic core" evidence="9">
    <location>
        <begin position="25"/>
        <end position="239"/>
    </location>
</feature>
<proteinExistence type="predicted"/>
<dbReference type="Proteomes" id="UP000824214">
    <property type="component" value="Unassembled WGS sequence"/>
</dbReference>
<evidence type="ECO:0000259" key="8">
    <source>
        <dbReference type="Pfam" id="PF02687"/>
    </source>
</evidence>
<name>A0A9D2M164_9FIRM</name>
<feature type="domain" description="ABC3 transporter permease C-terminal" evidence="8">
    <location>
        <begin position="649"/>
        <end position="761"/>
    </location>
</feature>
<feature type="transmembrane region" description="Helical" evidence="7">
    <location>
        <begin position="815"/>
        <end position="835"/>
    </location>
</feature>
<dbReference type="Gene3D" id="1.10.287.1490">
    <property type="match status" value="1"/>
</dbReference>
<dbReference type="EMBL" id="DWXZ01000247">
    <property type="protein sequence ID" value="HJB38669.1"/>
    <property type="molecule type" value="Genomic_DNA"/>
</dbReference>
<evidence type="ECO:0000256" key="5">
    <source>
        <dbReference type="ARBA" id="ARBA00023136"/>
    </source>
</evidence>
<organism evidence="10 11">
    <name type="scientific">Candidatus Acutalibacter ornithocaccae</name>
    <dbReference type="NCBI Taxonomy" id="2838416"/>
    <lineage>
        <taxon>Bacteria</taxon>
        <taxon>Bacillati</taxon>
        <taxon>Bacillota</taxon>
        <taxon>Clostridia</taxon>
        <taxon>Eubacteriales</taxon>
        <taxon>Acutalibacteraceae</taxon>
        <taxon>Acutalibacter</taxon>
    </lineage>
</organism>
<dbReference type="SUPFAM" id="SSF57997">
    <property type="entry name" value="Tropomyosin"/>
    <property type="match status" value="1"/>
</dbReference>
<evidence type="ECO:0000256" key="1">
    <source>
        <dbReference type="ARBA" id="ARBA00004651"/>
    </source>
</evidence>
<comment type="subcellular location">
    <subcellularLocation>
        <location evidence="1">Cell membrane</location>
        <topology evidence="1">Multi-pass membrane protein</topology>
    </subcellularLocation>
</comment>
<keyword evidence="5 7" id="KW-0472">Membrane</keyword>
<feature type="transmembrane region" description="Helical" evidence="7">
    <location>
        <begin position="694"/>
        <end position="722"/>
    </location>
</feature>
<comment type="caution">
    <text evidence="10">The sequence shown here is derived from an EMBL/GenBank/DDBJ whole genome shotgun (WGS) entry which is preliminary data.</text>
</comment>
<dbReference type="Pfam" id="PF12704">
    <property type="entry name" value="MacB_PCD"/>
    <property type="match status" value="2"/>
</dbReference>
<reference evidence="10" key="1">
    <citation type="journal article" date="2021" name="PeerJ">
        <title>Extensive microbial diversity within the chicken gut microbiome revealed by metagenomics and culture.</title>
        <authorList>
            <person name="Gilroy R."/>
            <person name="Ravi A."/>
            <person name="Getino M."/>
            <person name="Pursley I."/>
            <person name="Horton D.L."/>
            <person name="Alikhan N.F."/>
            <person name="Baker D."/>
            <person name="Gharbi K."/>
            <person name="Hall N."/>
            <person name="Watson M."/>
            <person name="Adriaenssens E.M."/>
            <person name="Foster-Nyarko E."/>
            <person name="Jarju S."/>
            <person name="Secka A."/>
            <person name="Antonio M."/>
            <person name="Oren A."/>
            <person name="Chaudhuri R.R."/>
            <person name="La Ragione R."/>
            <person name="Hildebrand F."/>
            <person name="Pallen M.J."/>
        </authorList>
    </citation>
    <scope>NUCLEOTIDE SEQUENCE</scope>
    <source>
        <strain evidence="10">ChiBcolR8-3208</strain>
    </source>
</reference>
<dbReference type="GO" id="GO:0005886">
    <property type="term" value="C:plasma membrane"/>
    <property type="evidence" value="ECO:0007669"/>
    <property type="project" value="UniProtKB-SubCell"/>
</dbReference>
<dbReference type="InterPro" id="IPR025857">
    <property type="entry name" value="MacB_PCD"/>
</dbReference>